<evidence type="ECO:0000259" key="1">
    <source>
        <dbReference type="Pfam" id="PF24626"/>
    </source>
</evidence>
<evidence type="ECO:0000313" key="3">
    <source>
        <dbReference type="Proteomes" id="UP000825935"/>
    </source>
</evidence>
<dbReference type="InterPro" id="IPR056924">
    <property type="entry name" value="SH3_Tf2-1"/>
</dbReference>
<dbReference type="SUPFAM" id="SSF54160">
    <property type="entry name" value="Chromo domain-like"/>
    <property type="match status" value="1"/>
</dbReference>
<evidence type="ECO:0000313" key="2">
    <source>
        <dbReference type="EMBL" id="KAH7438850.1"/>
    </source>
</evidence>
<dbReference type="InterPro" id="IPR016197">
    <property type="entry name" value="Chromo-like_dom_sf"/>
</dbReference>
<feature type="domain" description="Tf2-1-like SH3-like" evidence="1">
    <location>
        <begin position="75"/>
        <end position="122"/>
    </location>
</feature>
<accession>A0A8T2UVY1</accession>
<name>A0A8T2UVY1_CERRI</name>
<dbReference type="SUPFAM" id="SSF53098">
    <property type="entry name" value="Ribonuclease H-like"/>
    <property type="match status" value="1"/>
</dbReference>
<dbReference type="PANTHER" id="PTHR45835">
    <property type="entry name" value="YALI0A06105P"/>
    <property type="match status" value="1"/>
</dbReference>
<sequence length="165" mass="19291">MNFITYLSRSDNYDVILVIVDRFTNMAHFMPTTNTIRVAGTVRLFLIYIFRLHGLHDDIGVQLLPFAGIYLQASRPCVKLYHQRFGFFTILAKINQVTIKLQLPSTMRIHLVFHVSMLEPYHISPLREERTSPSPPIKINDHEEFKVEHVLDSRISKGRLEYLVH</sequence>
<dbReference type="InterPro" id="IPR012337">
    <property type="entry name" value="RNaseH-like_sf"/>
</dbReference>
<comment type="caution">
    <text evidence="2">The sequence shown here is derived from an EMBL/GenBank/DDBJ whole genome shotgun (WGS) entry which is preliminary data.</text>
</comment>
<dbReference type="Pfam" id="PF24626">
    <property type="entry name" value="SH3_Tf2-1"/>
    <property type="match status" value="1"/>
</dbReference>
<gene>
    <name evidence="2" type="ORF">KP509_04G033600</name>
</gene>
<dbReference type="PANTHER" id="PTHR45835:SF99">
    <property type="entry name" value="CHROMO DOMAIN-CONTAINING PROTEIN-RELATED"/>
    <property type="match status" value="1"/>
</dbReference>
<dbReference type="AlphaFoldDB" id="A0A8T2UVY1"/>
<organism evidence="2 3">
    <name type="scientific">Ceratopteris richardii</name>
    <name type="common">Triangle waterfern</name>
    <dbReference type="NCBI Taxonomy" id="49495"/>
    <lineage>
        <taxon>Eukaryota</taxon>
        <taxon>Viridiplantae</taxon>
        <taxon>Streptophyta</taxon>
        <taxon>Embryophyta</taxon>
        <taxon>Tracheophyta</taxon>
        <taxon>Polypodiopsida</taxon>
        <taxon>Polypodiidae</taxon>
        <taxon>Polypodiales</taxon>
        <taxon>Pteridineae</taxon>
        <taxon>Pteridaceae</taxon>
        <taxon>Parkerioideae</taxon>
        <taxon>Ceratopteris</taxon>
    </lineage>
</organism>
<dbReference type="EMBL" id="CM035409">
    <property type="protein sequence ID" value="KAH7438850.1"/>
    <property type="molecule type" value="Genomic_DNA"/>
</dbReference>
<dbReference type="OrthoDB" id="2020640at2759"/>
<protein>
    <recommendedName>
        <fullName evidence="1">Tf2-1-like SH3-like domain-containing protein</fullName>
    </recommendedName>
</protein>
<keyword evidence="3" id="KW-1185">Reference proteome</keyword>
<dbReference type="CDD" id="cd00024">
    <property type="entry name" value="CD_CSD"/>
    <property type="match status" value="1"/>
</dbReference>
<reference evidence="2" key="1">
    <citation type="submission" date="2021-08" db="EMBL/GenBank/DDBJ databases">
        <title>WGS assembly of Ceratopteris richardii.</title>
        <authorList>
            <person name="Marchant D.B."/>
            <person name="Chen G."/>
            <person name="Jenkins J."/>
            <person name="Shu S."/>
            <person name="Leebens-Mack J."/>
            <person name="Grimwood J."/>
            <person name="Schmutz J."/>
            <person name="Soltis P."/>
            <person name="Soltis D."/>
            <person name="Chen Z.-H."/>
        </authorList>
    </citation>
    <scope>NUCLEOTIDE SEQUENCE</scope>
    <source>
        <strain evidence="2">Whitten #5841</strain>
        <tissue evidence="2">Leaf</tissue>
    </source>
</reference>
<proteinExistence type="predicted"/>
<dbReference type="Proteomes" id="UP000825935">
    <property type="component" value="Chromosome 4"/>
</dbReference>